<name>A0A1I7W203_LOALO</name>
<dbReference type="eggNOG" id="KOG0517">
    <property type="taxonomic scope" value="Eukaryota"/>
</dbReference>
<feature type="coiled-coil region" evidence="13">
    <location>
        <begin position="1972"/>
        <end position="1999"/>
    </location>
</feature>
<feature type="domain" description="Calponin-homology (CH)" evidence="17">
    <location>
        <begin position="87"/>
        <end position="191"/>
    </location>
</feature>
<dbReference type="CDD" id="cd21194">
    <property type="entry name" value="CH_beta_spectrin_rpt2"/>
    <property type="match status" value="1"/>
</dbReference>
<dbReference type="SUPFAM" id="SSF47576">
    <property type="entry name" value="Calponin-homology domain, CH-domain"/>
    <property type="match status" value="1"/>
</dbReference>
<keyword evidence="3 12" id="KW-0728">SH3 domain</keyword>
<dbReference type="InterPro" id="IPR001589">
    <property type="entry name" value="Actinin_actin-bd_CS"/>
</dbReference>
<keyword evidence="11" id="KW-0206">Cytoskeleton</keyword>
<evidence type="ECO:0000256" key="5">
    <source>
        <dbReference type="ARBA" id="ARBA00022490"/>
    </source>
</evidence>
<feature type="compositionally biased region" description="Basic and acidic residues" evidence="14">
    <location>
        <begin position="3609"/>
        <end position="3649"/>
    </location>
</feature>
<dbReference type="Gene3D" id="1.20.58.60">
    <property type="match status" value="22"/>
</dbReference>
<keyword evidence="5" id="KW-0963">Cytoplasm</keyword>
<keyword evidence="7" id="KW-0344">Guanine-nucleotide releasing factor</keyword>
<sequence>MWSASSYYSPPKQNAWCASSVAEQSYSFESEKKMPKYEIQVQVPRVNKYGFEKSQSPSLPDEYDEFSDPTLSFERNRIKQLQDERVHIQKKTFTKWCNSFLNRARLEIVDLFVDLGDGVLLMKLLEIISSEKLGKPNRGRMRVQKIENLNKTLDFLKKKRIQLENIGAEDILDRNERLILGLIWTIILRFQIDTISIPMDEESGERKHAKDALLLWCQRKTAGYANSKVENFTTSWRNGLAFNALIHAHRPDLINYENLSPQDAIGNLNNAFDVAEKKLDIARLLDAEDVNVAHPDEKSIITYVSLYYHHFAKQKTEMTGARRVAKIVGNLMSSDQLQEDYEALCSELLFWIQQTITMLNDRRFPNSLKGIQDQLLAFKNYRTVEKPPKYKEKGELEALFFTIQTKRKAMGRKPYVPPAGLFMHDIESAWSLLDHSENDRQLALMSELRRQERLELMAQKFERKAGLRDAWLREMSSVLQDFDLGRNIAQVEASLKKQQAIAADILPRESRFKSLSFMAAELSKENYHDSDKIRIRERELLDKWSQLLAALESRRRALLSLSDLMSLLRDIDTLSLEIRALEPQFRSRDVGKHLLGVEDLLGKQEILEAQLNSQGELLKNVTSQALDYIRGKGEQYDVLQKKLDDVSSLYESVVQLCQQRRITLYRARDLYRFIQDDEEEMSWLQEKEDLCISLLKNRDLSATAQLRRIFKNLETEMEGHWQRAKGVIAAGERLVAMGRNKEDIQTRIYNLHAKWEQLRKVGRILKLWVHTVVEAVGRWLREAEQAHQYFQDANEAESWIREKMPLVKSGDYGRDEQASESLLSRHLRLEEEIQAYRADIIRLEEMARELANTEFIAGAVVRIEEDTEELIVPQVKMLYAYSGNNIEVKKDEILALIEKSNNDWWRVLKQDGIEGYVPANYCKVMEGETVTVAQTITTRKTEREPQSSRNAIMERQEAISAGYRNLNNLAEERRRLLSDVIKLYKFLRECDQFETWAKETETALADSTTSDNVKASRKKFNKLENEISANGKMQVKRINDVAEELVNEGHSHRDEIRRRQDAANMLWNKIRDLLKIKQRQLEAAEKVAAFNETCEDARSWMQDKFDLLEHKVDMNDVKAVQAVQKRYQNLGKDLKPLEEKIRFLQQLADEVKKEHPEEAARIEQMIKQLVKMHDELRQKSAARIEEAEQTQGHQMFDGAVKNLQTWIDKTKLALVDNTRPVDVSSAEELLKKHYELNDDISGKKYEFDYVRDLGQRLLQKNPALNDVRGSLKKLDTEQQAINALWKEKERWLKELLNLQLLNTEAERIDAATKGHEAFLELSNLGDSVETAENLLKRHSDFEAKLRAQEDRLKVFARGADQLIQAKHSEADFIKKRRDDVLARRSQVHQVATKRRAQLEASLQYQNLRRNIQELSQWIAEKEKIANDDSYRDAASITMKLLKHKAFEAELKANAARLDELNAEGNALIAARHYESESIRRMLDGVNAEWSDLLRAANAKGECLRQAEDQKGLNSALDDAHLKLDEIQASLNSKDLGYDLRGVKELIHKQVIVEKEMAIFEKRVLEMTEKANAMIQQGHFDSATVKKAVQKLTERFESLKEPAKDRRTALEESLKWHQLSFDIDCEMHWISEKVPTASSEETGRSLTEATNMQKKHEQLEAEVASRLPHIKQTLNRSSNLIKEKHYAQEQMRAKYEQLAEALTHLNNLMRKRKDLLDWALKEEQYMFDAAEVDSWMNEKRGALTSEDFGQDEDAAQKLLAKHKALQADMVTYKQWLQKLAVQCKELENSNRSNNERFITRQGELEKEVETLSTLADERRQQLENAVYLYQYLRESHDLEAWINEQLLVAMSEDYGIDYEHLKELQSRFEDFKQSVKTGSERFVHCESAANALLRRSPPFARDILKRQEKLRSVWSLLLDYIESRDQKLEAAEELHRFNRDVAENQERIAEKQASIPAELGKDIKQVHSLWLKHEAFENQLGAMEQQLRELLEESVRLKATYPGGNAEHITAQQAALAEAWQDLQDATVSRRDMLKAAYDFQRFYVKARDLMAWTEVIVRDMQSKQAVHDLQSVEWLQKEHLRLQRSNSSSIDSFPLAEIEAREPDFARLTSRGEQMIAKDHYASGEIAAKLKQVGQALKQVQDEWAVRREWLSQVREWHAFQREAKQTLATIAARQATLCCAQVGGSVEEVESQIKKVDTFQKALATLDDRVIALQKTAKQLIAARHTESSKIDQYIKQVEVALAQLRVQLNVRKSTLDDALDLACFNSDMMEIESWIDDKQKRISAESDRQAKLTSIEDKMKRLQKHQAMEAELSTNESRIQEIKIRARTLASKPTNDGHDIKKRSGVILNKWDELVAMSRDQSSALEEARDLLDFKQLVERVMRWIRERELLVSAGKMGRDMEHCQALLEKLDGTQADASVDQTSVESANSLGQKLIAQGRSSKDEVQQQLKDLNEAWTQVQVKLNLYRSQLRSALEVHAFNRDVDDTCERIQEKLTAVTSDDLGRDLHSVEALIRKQEAVERDMTAHDIEAQKLLDKKPPLYSTVIESLQKLEASWKQLAERATARGQALMASGELHKFLDAMRKAEIWAVDALSRLTTEESPRSVTDADAFIAKHIEKLAEIDGRQREMSELREWSTRLIAKQSDHKGEIQRALKRLQNVEHQLRQAWEARNVALARARNRQLFADQAARAEQWLASKEAFLKQADMGESVVAVDVLLKKHYDFEKTLIAQSDKIDALKKDADLLASCDVDYRNEIEKIRDTVLSRHAVLMDSCKRRHELLNESRKLHEFIDSCGELMTWINANIQLAYDESFLDQTNLRVKLQKHLAFDAELEANEGRVKSMIEVGNKLVASKHYAADQITLQIAEVKRGWDELRSKSEMKKRRLWEANEAYQLNRRIEDLEKWLERVENDLSSEDHGKDYISVEALIKKQDDLEAEIKSRKDAVNEIVSKAHEFQKQGYATANESLEMAKALEIRYNELKKPCVIRRANLNDALAFYGWISEAEEQTEWLSDRKRQTISTDYGDTLHAIQLLTKKHAHLEADVNSRREAIARVEEKGLKMIKDGHFASNEIQEVLDELSTLLLSVKQFMHERSQKLEDSLRSQQYYAEANEAEQWMRERMPLVANNGMGKDQAAAEGHLRRLKTLENDINKFSDEIERLRKEVEIMLAAKHFDSTNLSSKQTKLEELYKQLSDDIARRKIQLVDSARYHAFVRQVDGLDRWLSEKLEITKQENYGRDLAECQKLVTEFDQVVRELTSAGERIAVVKRTQEELLRSGHPFSVSIKAKGTDLQHLWSRVNEAANERQQALQGAIQVHKFDQDADETLGWLEEKEAHQVALEGEDISRADLPALKQLMNKYDEFMRGVTAVEKQVNDLSREAERLISLYPDTQEHLVVRKMGMEEQLKDVISTANKYYEKLQQMRNLQSYFQEHRDLITWIKRLQHAITSETLPNDVEGCKTLMLRHAEYQAEINGRQPAVDEFIRKGNNMIAAQHILSSEISAKIRQLESAMDLLKDIWKERLVLYEENLDLQQWKRDAHITDVWLTEKEDMLKEDWRKVEDVDDADNKIRNFDDFLITLEAQGEKFDSLKRLTLLEKAYSKQRKKESERIRAEKGTSESRKESIKTFEKQNKLQDRRKERERRMTQEVSLMKPSPSYTEEVYASHTLPHPRRGTEPVPCIQTSSSESKEAPATPARQTALSVSDGSSAEAERLLKTSVLSVDETPMIQRIGSTRKTPKFTTRRSNSLKKLKTREDFGPIDMHGYLDRKQDLQSGGKKATIRTWKRYYTILCGQLLCFFKDEDSFLENSAASAPVNILNAECDVCPEYMKKKNTFRLKIQDGSEYLFACNDDDKMLEWVLKIRFHANLAPAQQLRSFDKSESPPMYSPPPRPGETLRRHTTELVSSVEVNAFSSLPYESESYEKPGIITRNHYDDGEVTLELQNQPYKSITTTVTSVQRENGFENLVSDGPELQYLYRDKEMNGKQVLDLDSDSMTSSTSRRNTENVKGTDSDFVAWVERQSDSSSATAAPATPTVALPDDTDSIKKRRAFSFFKRSSRHKENSSK</sequence>
<dbReference type="GO" id="GO:0016020">
    <property type="term" value="C:membrane"/>
    <property type="evidence" value="ECO:0007669"/>
    <property type="project" value="UniProtKB-ARBA"/>
</dbReference>
<reference evidence="18" key="1">
    <citation type="submission" date="2012-04" db="EMBL/GenBank/DDBJ databases">
        <title>The Genome Sequence of Loa loa.</title>
        <authorList>
            <consortium name="The Broad Institute Genome Sequencing Platform"/>
            <consortium name="Broad Institute Genome Sequencing Center for Infectious Disease"/>
            <person name="Nutman T.B."/>
            <person name="Fink D.L."/>
            <person name="Russ C."/>
            <person name="Young S."/>
            <person name="Zeng Q."/>
            <person name="Gargeya S."/>
            <person name="Alvarado L."/>
            <person name="Berlin A."/>
            <person name="Chapman S.B."/>
            <person name="Chen Z."/>
            <person name="Freedman E."/>
            <person name="Gellesch M."/>
            <person name="Goldberg J."/>
            <person name="Griggs A."/>
            <person name="Gujja S."/>
            <person name="Heilman E.R."/>
            <person name="Heiman D."/>
            <person name="Howarth C."/>
            <person name="Mehta T."/>
            <person name="Neiman D."/>
            <person name="Pearson M."/>
            <person name="Roberts A."/>
            <person name="Saif S."/>
            <person name="Shea T."/>
            <person name="Shenoy N."/>
            <person name="Sisk P."/>
            <person name="Stolte C."/>
            <person name="Sykes S."/>
            <person name="White J."/>
            <person name="Yandava C."/>
            <person name="Haas B."/>
            <person name="Henn M.R."/>
            <person name="Nusbaum C."/>
            <person name="Birren B."/>
        </authorList>
    </citation>
    <scope>NUCLEOTIDE SEQUENCE [LARGE SCALE GENOMIC DNA]</scope>
</reference>
<keyword evidence="13" id="KW-0175">Coiled coil</keyword>
<dbReference type="PRINTS" id="PR00683">
    <property type="entry name" value="SPECTRINPH"/>
</dbReference>
<dbReference type="SUPFAM" id="SSF46966">
    <property type="entry name" value="Spectrin repeat"/>
    <property type="match status" value="23"/>
</dbReference>
<dbReference type="PROSITE" id="PS00019">
    <property type="entry name" value="ACTININ_1"/>
    <property type="match status" value="1"/>
</dbReference>
<dbReference type="InterPro" id="IPR036028">
    <property type="entry name" value="SH3-like_dom_sf"/>
</dbReference>
<dbReference type="PROSITE" id="PS00020">
    <property type="entry name" value="ACTININ_2"/>
    <property type="match status" value="1"/>
</dbReference>
<evidence type="ECO:0000256" key="13">
    <source>
        <dbReference type="SAM" id="Coils"/>
    </source>
</evidence>
<dbReference type="PROSITE" id="PS50002">
    <property type="entry name" value="SH3"/>
    <property type="match status" value="1"/>
</dbReference>
<feature type="region of interest" description="Disordered" evidence="14">
    <location>
        <begin position="3879"/>
        <end position="3899"/>
    </location>
</feature>
<dbReference type="CDD" id="cd00176">
    <property type="entry name" value="SPEC"/>
    <property type="match status" value="18"/>
</dbReference>
<comment type="subcellular location">
    <subcellularLocation>
        <location evidence="1">Cytoplasm</location>
        <location evidence="1">Cytoskeleton</location>
    </subcellularLocation>
</comment>
<dbReference type="InterPro" id="IPR036872">
    <property type="entry name" value="CH_dom_sf"/>
</dbReference>
<dbReference type="InterPro" id="IPR001715">
    <property type="entry name" value="CH_dom"/>
</dbReference>
<dbReference type="PANTHER" id="PTHR11915">
    <property type="entry name" value="SPECTRIN/FILAMIN RELATED CYTOSKELETAL PROTEIN"/>
    <property type="match status" value="1"/>
</dbReference>
<dbReference type="InterPro" id="IPR002017">
    <property type="entry name" value="Spectrin_repeat"/>
</dbReference>
<dbReference type="PROSITE" id="PS50003">
    <property type="entry name" value="PH_DOMAIN"/>
    <property type="match status" value="1"/>
</dbReference>
<feature type="coiled-coil region" evidence="13">
    <location>
        <begin position="1404"/>
        <end position="1463"/>
    </location>
</feature>
<dbReference type="Pfam" id="PF00307">
    <property type="entry name" value="CH"/>
    <property type="match status" value="2"/>
</dbReference>
<evidence type="ECO:0000256" key="7">
    <source>
        <dbReference type="ARBA" id="ARBA00022658"/>
    </source>
</evidence>
<evidence type="ECO:0000259" key="16">
    <source>
        <dbReference type="PROSITE" id="PS50003"/>
    </source>
</evidence>
<dbReference type="SMART" id="SM00233">
    <property type="entry name" value="PH"/>
    <property type="match status" value="1"/>
</dbReference>
<feature type="compositionally biased region" description="Low complexity" evidence="14">
    <location>
        <begin position="4026"/>
        <end position="4042"/>
    </location>
</feature>
<keyword evidence="6" id="KW-0597">Phosphoprotein</keyword>
<dbReference type="SMART" id="SM00150">
    <property type="entry name" value="SPEC"/>
    <property type="match status" value="29"/>
</dbReference>
<feature type="coiled-coil region" evidence="13">
    <location>
        <begin position="3140"/>
        <end position="3174"/>
    </location>
</feature>
<dbReference type="GO" id="GO:0005737">
    <property type="term" value="C:cytoplasm"/>
    <property type="evidence" value="ECO:0007669"/>
    <property type="project" value="UniProtKB-ARBA"/>
</dbReference>
<evidence type="ECO:0000256" key="3">
    <source>
        <dbReference type="ARBA" id="ARBA00022443"/>
    </source>
</evidence>
<dbReference type="Gene3D" id="1.10.418.10">
    <property type="entry name" value="Calponin-like domain"/>
    <property type="match status" value="2"/>
</dbReference>
<dbReference type="GO" id="GO:0003779">
    <property type="term" value="F:actin binding"/>
    <property type="evidence" value="ECO:0007669"/>
    <property type="project" value="UniProtKB-KW"/>
</dbReference>
<dbReference type="InterPro" id="IPR018159">
    <property type="entry name" value="Spectrin/alpha-actinin"/>
</dbReference>
<dbReference type="GO" id="GO:0051693">
    <property type="term" value="P:actin filament capping"/>
    <property type="evidence" value="ECO:0007669"/>
    <property type="project" value="UniProtKB-KW"/>
</dbReference>
<dbReference type="InterPro" id="IPR001849">
    <property type="entry name" value="PH_domain"/>
</dbReference>
<dbReference type="Pfam" id="PF15410">
    <property type="entry name" value="PH_9"/>
    <property type="match status" value="1"/>
</dbReference>
<organism evidence="18 19">
    <name type="scientific">Loa loa</name>
    <name type="common">Eye worm</name>
    <name type="synonym">Filaria loa</name>
    <dbReference type="NCBI Taxonomy" id="7209"/>
    <lineage>
        <taxon>Eukaryota</taxon>
        <taxon>Metazoa</taxon>
        <taxon>Ecdysozoa</taxon>
        <taxon>Nematoda</taxon>
        <taxon>Chromadorea</taxon>
        <taxon>Rhabditida</taxon>
        <taxon>Spirurina</taxon>
        <taxon>Spiruromorpha</taxon>
        <taxon>Filarioidea</taxon>
        <taxon>Onchocercidae</taxon>
        <taxon>Loa</taxon>
    </lineage>
</organism>
<evidence type="ECO:0000256" key="8">
    <source>
        <dbReference type="ARBA" id="ARBA00022701"/>
    </source>
</evidence>
<feature type="region of interest" description="Disordered" evidence="14">
    <location>
        <begin position="4025"/>
        <end position="4046"/>
    </location>
</feature>
<dbReference type="STRING" id="7209.A0A1I7W203"/>
<dbReference type="InterPro" id="IPR001452">
    <property type="entry name" value="SH3_domain"/>
</dbReference>
<dbReference type="InterPro" id="IPR001605">
    <property type="entry name" value="PH_dom-spectrin-type"/>
</dbReference>
<feature type="coiled-coil region" evidence="13">
    <location>
        <begin position="1120"/>
        <end position="1179"/>
    </location>
</feature>
<evidence type="ECO:0000256" key="10">
    <source>
        <dbReference type="ARBA" id="ARBA00023203"/>
    </source>
</evidence>
<dbReference type="FunFam" id="1.20.58.60:FF:000019">
    <property type="entry name" value="Spectrin beta chain"/>
    <property type="match status" value="1"/>
</dbReference>
<dbReference type="Pfam" id="PF07653">
    <property type="entry name" value="SH3_2"/>
    <property type="match status" value="1"/>
</dbReference>
<evidence type="ECO:0000256" key="14">
    <source>
        <dbReference type="SAM" id="MobiDB-lite"/>
    </source>
</evidence>
<feature type="coiled-coil region" evidence="13">
    <location>
        <begin position="2895"/>
        <end position="2948"/>
    </location>
</feature>
<evidence type="ECO:0000256" key="9">
    <source>
        <dbReference type="ARBA" id="ARBA00022737"/>
    </source>
</evidence>
<keyword evidence="10" id="KW-0009">Actin-binding</keyword>
<dbReference type="Gene3D" id="2.30.29.30">
    <property type="entry name" value="Pleckstrin-homology domain (PH domain)/Phosphotyrosine-binding domain (PTB)"/>
    <property type="match status" value="1"/>
</dbReference>
<comment type="similarity">
    <text evidence="2">Belongs to the spectrin family.</text>
</comment>
<dbReference type="Gene3D" id="2.30.30.40">
    <property type="entry name" value="SH3 Domains"/>
    <property type="match status" value="1"/>
</dbReference>
<dbReference type="FunFam" id="2.30.29.30:FF:000024">
    <property type="entry name" value="Spectrin beta chain"/>
    <property type="match status" value="1"/>
</dbReference>
<keyword evidence="18" id="KW-1185">Reference proteome</keyword>
<dbReference type="InterPro" id="IPR011993">
    <property type="entry name" value="PH-like_dom_sf"/>
</dbReference>
<dbReference type="FunFam" id="1.10.418.10:FF:000001">
    <property type="entry name" value="Actinin alpha 1"/>
    <property type="match status" value="1"/>
</dbReference>
<proteinExistence type="inferred from homology"/>
<evidence type="ECO:0000256" key="1">
    <source>
        <dbReference type="ARBA" id="ARBA00004245"/>
    </source>
</evidence>
<keyword evidence="4" id="KW-0117">Actin capping</keyword>
<feature type="region of interest" description="Disordered" evidence="14">
    <location>
        <begin position="3990"/>
        <end position="4011"/>
    </location>
</feature>
<dbReference type="SUPFAM" id="SSF50729">
    <property type="entry name" value="PH domain-like"/>
    <property type="match status" value="1"/>
</dbReference>
<keyword evidence="9" id="KW-0677">Repeat</keyword>
<reference evidence="19" key="2">
    <citation type="submission" date="2016-11" db="UniProtKB">
        <authorList>
            <consortium name="WormBaseParasite"/>
        </authorList>
    </citation>
    <scope>IDENTIFICATION</scope>
</reference>
<dbReference type="Pfam" id="PF00435">
    <property type="entry name" value="Spectrin"/>
    <property type="match status" value="27"/>
</dbReference>
<protein>
    <submittedName>
        <fullName evidence="19">Beta chain spectrin</fullName>
    </submittedName>
</protein>
<dbReference type="GO" id="GO:0005874">
    <property type="term" value="C:microtubule"/>
    <property type="evidence" value="ECO:0007669"/>
    <property type="project" value="UniProtKB-KW"/>
</dbReference>
<dbReference type="InterPro" id="IPR041681">
    <property type="entry name" value="PH_9"/>
</dbReference>
<feature type="domain" description="Calponin-homology (CH)" evidence="17">
    <location>
        <begin position="207"/>
        <end position="312"/>
    </location>
</feature>
<evidence type="ECO:0000259" key="17">
    <source>
        <dbReference type="PROSITE" id="PS50021"/>
    </source>
</evidence>
<feature type="domain" description="PH" evidence="16">
    <location>
        <begin position="3762"/>
        <end position="3870"/>
    </location>
</feature>
<dbReference type="WBParaSite" id="EN70_877">
    <property type="protein sequence ID" value="EN70_877"/>
    <property type="gene ID" value="EN70_877"/>
</dbReference>
<dbReference type="FunFam" id="1.10.418.10:FF:000043">
    <property type="entry name" value="Spectrin beta chain, non-erythrocytic"/>
    <property type="match status" value="1"/>
</dbReference>
<dbReference type="SUPFAM" id="SSF50044">
    <property type="entry name" value="SH3-domain"/>
    <property type="match status" value="1"/>
</dbReference>
<dbReference type="GO" id="GO:0005085">
    <property type="term" value="F:guanyl-nucleotide exchange factor activity"/>
    <property type="evidence" value="ECO:0007669"/>
    <property type="project" value="UniProtKB-KW"/>
</dbReference>
<dbReference type="SMART" id="SM00033">
    <property type="entry name" value="CH"/>
    <property type="match status" value="2"/>
</dbReference>
<evidence type="ECO:0000313" key="19">
    <source>
        <dbReference type="WBParaSite" id="EN70_877"/>
    </source>
</evidence>
<dbReference type="GO" id="GO:0005543">
    <property type="term" value="F:phospholipid binding"/>
    <property type="evidence" value="ECO:0007669"/>
    <property type="project" value="InterPro"/>
</dbReference>
<dbReference type="SMART" id="SM00326">
    <property type="entry name" value="SH3"/>
    <property type="match status" value="1"/>
</dbReference>
<dbReference type="Proteomes" id="UP000095285">
    <property type="component" value="Unassembled WGS sequence"/>
</dbReference>
<evidence type="ECO:0000256" key="12">
    <source>
        <dbReference type="PROSITE-ProRule" id="PRU00192"/>
    </source>
</evidence>
<evidence type="ECO:0000256" key="11">
    <source>
        <dbReference type="ARBA" id="ARBA00023212"/>
    </source>
</evidence>
<feature type="coiled-coil region" evidence="13">
    <location>
        <begin position="819"/>
        <end position="853"/>
    </location>
</feature>
<dbReference type="CDD" id="cd10571">
    <property type="entry name" value="PH_beta_spectrin"/>
    <property type="match status" value="1"/>
</dbReference>
<evidence type="ECO:0000256" key="4">
    <source>
        <dbReference type="ARBA" id="ARBA00022467"/>
    </source>
</evidence>
<dbReference type="CDD" id="cd00174">
    <property type="entry name" value="SH3"/>
    <property type="match status" value="1"/>
</dbReference>
<feature type="domain" description="SH3" evidence="15">
    <location>
        <begin position="870"/>
        <end position="927"/>
    </location>
</feature>
<evidence type="ECO:0000259" key="15">
    <source>
        <dbReference type="PROSITE" id="PS50002"/>
    </source>
</evidence>
<evidence type="ECO:0000256" key="6">
    <source>
        <dbReference type="ARBA" id="ARBA00022553"/>
    </source>
</evidence>
<feature type="region of interest" description="Disordered" evidence="14">
    <location>
        <begin position="3608"/>
        <end position="3712"/>
    </location>
</feature>
<feature type="compositionally biased region" description="Polar residues" evidence="14">
    <location>
        <begin position="3699"/>
        <end position="3710"/>
    </location>
</feature>
<dbReference type="CDD" id="cd21193">
    <property type="entry name" value="CH_beta_spectrin_rpt1"/>
    <property type="match status" value="1"/>
</dbReference>
<keyword evidence="8" id="KW-0493">Microtubule</keyword>
<dbReference type="PROSITE" id="PS50021">
    <property type="entry name" value="CH"/>
    <property type="match status" value="2"/>
</dbReference>
<dbReference type="FunFam" id="1.20.58.60:FF:000007">
    <property type="entry name" value="Spectrin alpha chain non-erythrocytic 1"/>
    <property type="match status" value="1"/>
</dbReference>
<accession>A0A1I7W203</accession>
<evidence type="ECO:0000256" key="2">
    <source>
        <dbReference type="ARBA" id="ARBA00006826"/>
    </source>
</evidence>
<evidence type="ECO:0000313" key="18">
    <source>
        <dbReference type="Proteomes" id="UP000095285"/>
    </source>
</evidence>